<name>A0A9P8Q4Y5_WICPI</name>
<organism evidence="1 2">
    <name type="scientific">Wickerhamomyces pijperi</name>
    <name type="common">Yeast</name>
    <name type="synonym">Pichia pijperi</name>
    <dbReference type="NCBI Taxonomy" id="599730"/>
    <lineage>
        <taxon>Eukaryota</taxon>
        <taxon>Fungi</taxon>
        <taxon>Dikarya</taxon>
        <taxon>Ascomycota</taxon>
        <taxon>Saccharomycotina</taxon>
        <taxon>Saccharomycetes</taxon>
        <taxon>Phaffomycetales</taxon>
        <taxon>Wickerhamomycetaceae</taxon>
        <taxon>Wickerhamomyces</taxon>
    </lineage>
</organism>
<proteinExistence type="predicted"/>
<dbReference type="AlphaFoldDB" id="A0A9P8Q4Y5"/>
<reference evidence="1" key="2">
    <citation type="submission" date="2021-01" db="EMBL/GenBank/DDBJ databases">
        <authorList>
            <person name="Schikora-Tamarit M.A."/>
        </authorList>
    </citation>
    <scope>NUCLEOTIDE SEQUENCE</scope>
    <source>
        <strain evidence="1">CBS2887</strain>
    </source>
</reference>
<keyword evidence="2" id="KW-1185">Reference proteome</keyword>
<dbReference type="EMBL" id="JAEUBG010003237">
    <property type="protein sequence ID" value="KAH3683080.1"/>
    <property type="molecule type" value="Genomic_DNA"/>
</dbReference>
<comment type="caution">
    <text evidence="1">The sequence shown here is derived from an EMBL/GenBank/DDBJ whole genome shotgun (WGS) entry which is preliminary data.</text>
</comment>
<gene>
    <name evidence="1" type="ORF">WICPIJ_005953</name>
</gene>
<protein>
    <submittedName>
        <fullName evidence="1">Uncharacterized protein</fullName>
    </submittedName>
</protein>
<accession>A0A9P8Q4Y5</accession>
<sequence>MSRPSSSRVPLQRYDCPYCSYSETEKILTVDHIIACLSLERKELIQGVQSLQHFLILQCCFNQLIQDCAGENTVFQPQLTSPSEEEEEEDSKVIINLENVKLVQDVFLKEFEKCDERFISGLIKVYLNEQWQESFHQAIKVNKPELVNSGFLLNTINFKFLKTTVLIFLSLATLQHFNPEFNHFLVALISYERGKDMDFTFKEGDLVVEVAKGDFLRIFAKFLNGLLSVIYVDQQQFDELKAEIDAFLLDNLTI</sequence>
<evidence type="ECO:0000313" key="2">
    <source>
        <dbReference type="Proteomes" id="UP000774326"/>
    </source>
</evidence>
<dbReference type="Proteomes" id="UP000774326">
    <property type="component" value="Unassembled WGS sequence"/>
</dbReference>
<reference evidence="1" key="1">
    <citation type="journal article" date="2021" name="Open Biol.">
        <title>Shared evolutionary footprints suggest mitochondrial oxidative damage underlies multiple complex I losses in fungi.</title>
        <authorList>
            <person name="Schikora-Tamarit M.A."/>
            <person name="Marcet-Houben M."/>
            <person name="Nosek J."/>
            <person name="Gabaldon T."/>
        </authorList>
    </citation>
    <scope>NUCLEOTIDE SEQUENCE</scope>
    <source>
        <strain evidence="1">CBS2887</strain>
    </source>
</reference>
<evidence type="ECO:0000313" key="1">
    <source>
        <dbReference type="EMBL" id="KAH3683080.1"/>
    </source>
</evidence>